<dbReference type="Gene3D" id="4.10.240.10">
    <property type="entry name" value="Zn(2)-C6 fungal-type DNA-binding domain"/>
    <property type="match status" value="1"/>
</dbReference>
<protein>
    <recommendedName>
        <fullName evidence="3">Zn(2)-C6 fungal-type domain-containing protein</fullName>
    </recommendedName>
</protein>
<evidence type="ECO:0000256" key="1">
    <source>
        <dbReference type="ARBA" id="ARBA00023242"/>
    </source>
</evidence>
<dbReference type="InterPro" id="IPR053187">
    <property type="entry name" value="Notoamide_regulator"/>
</dbReference>
<dbReference type="CDD" id="cd00067">
    <property type="entry name" value="GAL4"/>
    <property type="match status" value="1"/>
</dbReference>
<dbReference type="InterPro" id="IPR036864">
    <property type="entry name" value="Zn2-C6_fun-type_DNA-bd_sf"/>
</dbReference>
<evidence type="ECO:0000256" key="2">
    <source>
        <dbReference type="SAM" id="MobiDB-lite"/>
    </source>
</evidence>
<dbReference type="InterPro" id="IPR001138">
    <property type="entry name" value="Zn2Cys6_DnaBD"/>
</dbReference>
<feature type="region of interest" description="Disordered" evidence="2">
    <location>
        <begin position="155"/>
        <end position="175"/>
    </location>
</feature>
<comment type="caution">
    <text evidence="4">The sequence shown here is derived from an EMBL/GenBank/DDBJ whole genome shotgun (WGS) entry which is preliminary data.</text>
</comment>
<feature type="region of interest" description="Disordered" evidence="2">
    <location>
        <begin position="1"/>
        <end position="43"/>
    </location>
</feature>
<dbReference type="AlphaFoldDB" id="A0AAJ0A6P8"/>
<dbReference type="PROSITE" id="PS00463">
    <property type="entry name" value="ZN2_CY6_FUNGAL_1"/>
    <property type="match status" value="1"/>
</dbReference>
<evidence type="ECO:0000313" key="5">
    <source>
        <dbReference type="Proteomes" id="UP001243989"/>
    </source>
</evidence>
<feature type="compositionally biased region" description="Acidic residues" evidence="2">
    <location>
        <begin position="231"/>
        <end position="244"/>
    </location>
</feature>
<evidence type="ECO:0000259" key="3">
    <source>
        <dbReference type="PROSITE" id="PS50048"/>
    </source>
</evidence>
<keyword evidence="1" id="KW-0539">Nucleus</keyword>
<dbReference type="Pfam" id="PF00172">
    <property type="entry name" value="Zn_clus"/>
    <property type="match status" value="1"/>
</dbReference>
<evidence type="ECO:0000313" key="4">
    <source>
        <dbReference type="EMBL" id="KAK1656081.1"/>
    </source>
</evidence>
<feature type="region of interest" description="Disordered" evidence="2">
    <location>
        <begin position="231"/>
        <end position="270"/>
    </location>
</feature>
<dbReference type="PANTHER" id="PTHR47256:SF1">
    <property type="entry name" value="ZN(II)2CYS6 TRANSCRIPTION FACTOR (EUROFUNG)"/>
    <property type="match status" value="1"/>
</dbReference>
<dbReference type="GO" id="GO:0008270">
    <property type="term" value="F:zinc ion binding"/>
    <property type="evidence" value="ECO:0007669"/>
    <property type="project" value="InterPro"/>
</dbReference>
<dbReference type="PANTHER" id="PTHR47256">
    <property type="entry name" value="ZN(II)2CYS6 TRANSCRIPTION FACTOR (EUROFUNG)-RELATED"/>
    <property type="match status" value="1"/>
</dbReference>
<gene>
    <name evidence="4" type="ORF">BDP81DRAFT_15192</name>
</gene>
<dbReference type="EMBL" id="JAHMHQ010000001">
    <property type="protein sequence ID" value="KAK1656081.1"/>
    <property type="molecule type" value="Genomic_DNA"/>
</dbReference>
<reference evidence="4" key="1">
    <citation type="submission" date="2021-06" db="EMBL/GenBank/DDBJ databases">
        <title>Comparative genomics, transcriptomics and evolutionary studies reveal genomic signatures of adaptation to plant cell wall in hemibiotrophic fungi.</title>
        <authorList>
            <consortium name="DOE Joint Genome Institute"/>
            <person name="Baroncelli R."/>
            <person name="Diaz J.F."/>
            <person name="Benocci T."/>
            <person name="Peng M."/>
            <person name="Battaglia E."/>
            <person name="Haridas S."/>
            <person name="Andreopoulos W."/>
            <person name="Labutti K."/>
            <person name="Pangilinan J."/>
            <person name="Floch G.L."/>
            <person name="Makela M.R."/>
            <person name="Henrissat B."/>
            <person name="Grigoriev I.V."/>
            <person name="Crouch J.A."/>
            <person name="De Vries R.P."/>
            <person name="Sukno S.A."/>
            <person name="Thon M.R."/>
        </authorList>
    </citation>
    <scope>NUCLEOTIDE SEQUENCE</scope>
    <source>
        <strain evidence="4">CBS 102054</strain>
    </source>
</reference>
<proteinExistence type="predicted"/>
<dbReference type="RefSeq" id="XP_060452125.1">
    <property type="nucleotide sequence ID" value="XM_060581908.1"/>
</dbReference>
<organism evidence="4 5">
    <name type="scientific">Colletotrichum phormii</name>
    <dbReference type="NCBI Taxonomy" id="359342"/>
    <lineage>
        <taxon>Eukaryota</taxon>
        <taxon>Fungi</taxon>
        <taxon>Dikarya</taxon>
        <taxon>Ascomycota</taxon>
        <taxon>Pezizomycotina</taxon>
        <taxon>Sordariomycetes</taxon>
        <taxon>Hypocreomycetidae</taxon>
        <taxon>Glomerellales</taxon>
        <taxon>Glomerellaceae</taxon>
        <taxon>Colletotrichum</taxon>
        <taxon>Colletotrichum acutatum species complex</taxon>
    </lineage>
</organism>
<name>A0AAJ0A6P8_9PEZI</name>
<feature type="domain" description="Zn(2)-C6 fungal-type" evidence="3">
    <location>
        <begin position="46"/>
        <end position="77"/>
    </location>
</feature>
<feature type="compositionally biased region" description="Polar residues" evidence="2">
    <location>
        <begin position="25"/>
        <end position="36"/>
    </location>
</feature>
<dbReference type="GeneID" id="85466770"/>
<dbReference type="PROSITE" id="PS50048">
    <property type="entry name" value="ZN2_CY6_FUNGAL_2"/>
    <property type="match status" value="1"/>
</dbReference>
<dbReference type="Proteomes" id="UP001243989">
    <property type="component" value="Unassembled WGS sequence"/>
</dbReference>
<feature type="compositionally biased region" description="Basic and acidic residues" evidence="2">
    <location>
        <begin position="247"/>
        <end position="270"/>
    </location>
</feature>
<dbReference type="SMART" id="SM00066">
    <property type="entry name" value="GAL4"/>
    <property type="match status" value="1"/>
</dbReference>
<keyword evidence="5" id="KW-1185">Reference proteome</keyword>
<accession>A0AAJ0A6P8</accession>
<dbReference type="SUPFAM" id="SSF57701">
    <property type="entry name" value="Zn2/Cys6 DNA-binding domain"/>
    <property type="match status" value="1"/>
</dbReference>
<dbReference type="GO" id="GO:0000981">
    <property type="term" value="F:DNA-binding transcription factor activity, RNA polymerase II-specific"/>
    <property type="evidence" value="ECO:0007669"/>
    <property type="project" value="InterPro"/>
</dbReference>
<sequence length="270" mass="29530">MKPQRELLPAGPTAASSASSERETTPQSATGTTSSAPRRRPQTKIACTSCRRRKSKCDGQRPVCSLCAGMGRTRCEYDAGPDVTRFAALKTKHEELQRRLSLFEELFRLLSKRSEPESVEIIRRMRTLNIETDLDDLVKFIKNADLLIQLASAQAEPPASGAPGSGTNHQDPPAEDLSSLLELLKTAVSKLDATARLAFLDTIRLQIEAFISIERSQSGPAESIKMDGLVDGEMDGAVDGELQDGVDGVHHHESEVPLKRLLNDDTTKPR</sequence>